<sequence length="227" mass="24994">MYDPKEVVANYALQLVPNRNIIGLGTGRTVRKLVEALARNGLLESKTFVTSSIDTELLVSSYRGKVLSLFNGVRPEIYVDSFDVVYPQGDSYVMIKGGGGALLREKLLSFFSGHRVFIGESSKLKTSPPFKVPVEVVPVSVSYVVGRVREKYDVLVREGEGKIGPVISDNGNIILDLVLTRAEDLCKLDEELKRIPGVVETGIFCSHLYDEIVLGSPDGRLEVFKKS</sequence>
<accession>A0ACC6TLR2</accession>
<name>A0ACC6TLR2_9CREN</name>
<dbReference type="EMBL" id="JZWS03000001">
    <property type="protein sequence ID" value="MEW9490799.1"/>
    <property type="molecule type" value="Genomic_DNA"/>
</dbReference>
<protein>
    <submittedName>
        <fullName evidence="1">Ribose 5-phosphate isomerase A</fullName>
        <ecNumber evidence="1">5.3.1.6</ecNumber>
    </submittedName>
</protein>
<proteinExistence type="predicted"/>
<reference evidence="1" key="1">
    <citation type="submission" date="2024-07" db="EMBL/GenBank/DDBJ databases">
        <title>Metagenome and Metagenome-Assembled Genomes of Archaea from a hot spring from the geothermal field of Los Azufres, Mexico.</title>
        <authorList>
            <person name="Marin-Paredes R."/>
            <person name="Martinez-Romero E."/>
            <person name="Servin-Garciduenas L.E."/>
        </authorList>
    </citation>
    <scope>NUCLEOTIDE SEQUENCE</scope>
    <source>
        <strain evidence="1">AZ1-454</strain>
    </source>
</reference>
<dbReference type="EC" id="5.3.1.6" evidence="1"/>
<organism evidence="1 2">
    <name type="scientific">Candidatus Aramenus sulfurataquae</name>
    <dbReference type="NCBI Taxonomy" id="1326980"/>
    <lineage>
        <taxon>Archaea</taxon>
        <taxon>Thermoproteota</taxon>
        <taxon>Thermoprotei</taxon>
        <taxon>Sulfolobales</taxon>
        <taxon>Sulfolobaceae</taxon>
        <taxon>Candidatus Aramenus</taxon>
    </lineage>
</organism>
<evidence type="ECO:0000313" key="1">
    <source>
        <dbReference type="EMBL" id="MEW9490799.1"/>
    </source>
</evidence>
<comment type="caution">
    <text evidence="1">The sequence shown here is derived from an EMBL/GenBank/DDBJ whole genome shotgun (WGS) entry which is preliminary data.</text>
</comment>
<gene>
    <name evidence="1" type="primary">rpiA</name>
    <name evidence="1" type="ORF">TQ35_0001105</name>
</gene>
<dbReference type="Proteomes" id="UP000053480">
    <property type="component" value="Unassembled WGS sequence"/>
</dbReference>
<keyword evidence="1" id="KW-0413">Isomerase</keyword>
<evidence type="ECO:0000313" key="2">
    <source>
        <dbReference type="Proteomes" id="UP000053480"/>
    </source>
</evidence>